<keyword evidence="4" id="KW-0862">Zinc</keyword>
<keyword evidence="2" id="KW-0677">Repeat</keyword>
<proteinExistence type="inferred from homology"/>
<comment type="similarity">
    <text evidence="6">Belongs to the snail C2H2-type zinc-finger protein family.</text>
</comment>
<gene>
    <name evidence="10" type="primary">Zbtb24</name>
    <name evidence="10" type="ORF">FJT64_007424</name>
</gene>
<feature type="region of interest" description="Disordered" evidence="8">
    <location>
        <begin position="1"/>
        <end position="49"/>
    </location>
</feature>
<dbReference type="InterPro" id="IPR036236">
    <property type="entry name" value="Znf_C2H2_sf"/>
</dbReference>
<dbReference type="SMART" id="SM00355">
    <property type="entry name" value="ZnF_C2H2"/>
    <property type="match status" value="5"/>
</dbReference>
<evidence type="ECO:0000256" key="7">
    <source>
        <dbReference type="PROSITE-ProRule" id="PRU00042"/>
    </source>
</evidence>
<evidence type="ECO:0000256" key="4">
    <source>
        <dbReference type="ARBA" id="ARBA00022833"/>
    </source>
</evidence>
<dbReference type="SUPFAM" id="SSF57667">
    <property type="entry name" value="beta-beta-alpha zinc fingers"/>
    <property type="match status" value="2"/>
</dbReference>
<evidence type="ECO:0000256" key="1">
    <source>
        <dbReference type="ARBA" id="ARBA00022723"/>
    </source>
</evidence>
<evidence type="ECO:0000256" key="8">
    <source>
        <dbReference type="SAM" id="MobiDB-lite"/>
    </source>
</evidence>
<comment type="caution">
    <text evidence="10">The sequence shown here is derived from an EMBL/GenBank/DDBJ whole genome shotgun (WGS) entry which is preliminary data.</text>
</comment>
<dbReference type="EMBL" id="VIIS01001646">
    <property type="protein sequence ID" value="KAF0294987.1"/>
    <property type="molecule type" value="Genomic_DNA"/>
</dbReference>
<evidence type="ECO:0000256" key="6">
    <source>
        <dbReference type="ARBA" id="ARBA00037948"/>
    </source>
</evidence>
<dbReference type="AlphaFoldDB" id="A0A6A4VEY7"/>
<dbReference type="Proteomes" id="UP000440578">
    <property type="component" value="Unassembled WGS sequence"/>
</dbReference>
<feature type="compositionally biased region" description="Basic and acidic residues" evidence="8">
    <location>
        <begin position="38"/>
        <end position="49"/>
    </location>
</feature>
<keyword evidence="1" id="KW-0479">Metal-binding</keyword>
<evidence type="ECO:0000256" key="5">
    <source>
        <dbReference type="ARBA" id="ARBA00023242"/>
    </source>
</evidence>
<evidence type="ECO:0000256" key="2">
    <source>
        <dbReference type="ARBA" id="ARBA00022737"/>
    </source>
</evidence>
<dbReference type="GO" id="GO:0005634">
    <property type="term" value="C:nucleus"/>
    <property type="evidence" value="ECO:0007669"/>
    <property type="project" value="UniProtKB-ARBA"/>
</dbReference>
<keyword evidence="3 7" id="KW-0863">Zinc-finger</keyword>
<feature type="domain" description="C2H2-type" evidence="9">
    <location>
        <begin position="586"/>
        <end position="614"/>
    </location>
</feature>
<organism evidence="10 11">
    <name type="scientific">Amphibalanus amphitrite</name>
    <name type="common">Striped barnacle</name>
    <name type="synonym">Balanus amphitrite</name>
    <dbReference type="NCBI Taxonomy" id="1232801"/>
    <lineage>
        <taxon>Eukaryota</taxon>
        <taxon>Metazoa</taxon>
        <taxon>Ecdysozoa</taxon>
        <taxon>Arthropoda</taxon>
        <taxon>Crustacea</taxon>
        <taxon>Multicrustacea</taxon>
        <taxon>Cirripedia</taxon>
        <taxon>Thoracica</taxon>
        <taxon>Thoracicalcarea</taxon>
        <taxon>Balanomorpha</taxon>
        <taxon>Balanoidea</taxon>
        <taxon>Balanidae</taxon>
        <taxon>Amphibalaninae</taxon>
        <taxon>Amphibalanus</taxon>
    </lineage>
</organism>
<dbReference type="FunFam" id="3.30.160.60:FF:000446">
    <property type="entry name" value="Zinc finger protein"/>
    <property type="match status" value="1"/>
</dbReference>
<feature type="region of interest" description="Disordered" evidence="8">
    <location>
        <begin position="220"/>
        <end position="244"/>
    </location>
</feature>
<keyword evidence="11" id="KW-1185">Reference proteome</keyword>
<keyword evidence="5" id="KW-0539">Nucleus</keyword>
<reference evidence="10 11" key="1">
    <citation type="submission" date="2019-07" db="EMBL/GenBank/DDBJ databases">
        <title>Draft genome assembly of a fouling barnacle, Amphibalanus amphitrite (Darwin, 1854): The first reference genome for Thecostraca.</title>
        <authorList>
            <person name="Kim W."/>
        </authorList>
    </citation>
    <scope>NUCLEOTIDE SEQUENCE [LARGE SCALE GENOMIC DNA]</scope>
    <source>
        <strain evidence="10">SNU_AA5</strain>
        <tissue evidence="10">Soma without cirri and trophi</tissue>
    </source>
</reference>
<dbReference type="Gene3D" id="3.30.160.60">
    <property type="entry name" value="Classic Zinc Finger"/>
    <property type="match status" value="2"/>
</dbReference>
<feature type="domain" description="C2H2-type" evidence="9">
    <location>
        <begin position="670"/>
        <end position="693"/>
    </location>
</feature>
<evidence type="ECO:0000313" key="10">
    <source>
        <dbReference type="EMBL" id="KAF0294987.1"/>
    </source>
</evidence>
<dbReference type="GO" id="GO:0000978">
    <property type="term" value="F:RNA polymerase II cis-regulatory region sequence-specific DNA binding"/>
    <property type="evidence" value="ECO:0007669"/>
    <property type="project" value="TreeGrafter"/>
</dbReference>
<feature type="region of interest" description="Disordered" evidence="8">
    <location>
        <begin position="546"/>
        <end position="580"/>
    </location>
</feature>
<dbReference type="InterPro" id="IPR013087">
    <property type="entry name" value="Znf_C2H2_type"/>
</dbReference>
<feature type="region of interest" description="Disordered" evidence="8">
    <location>
        <begin position="448"/>
        <end position="493"/>
    </location>
</feature>
<evidence type="ECO:0000313" key="11">
    <source>
        <dbReference type="Proteomes" id="UP000440578"/>
    </source>
</evidence>
<dbReference type="PANTHER" id="PTHR24388">
    <property type="entry name" value="ZINC FINGER PROTEIN"/>
    <property type="match status" value="1"/>
</dbReference>
<feature type="domain" description="C2H2-type" evidence="9">
    <location>
        <begin position="614"/>
        <end position="641"/>
    </location>
</feature>
<sequence length="698" mass="77211">MPESDHSPLVRPHPDSDGTSSVLLDPESEGSPLVQIHTENDRSPLVQFDREGDGPLVVLYRPENDGLPVTTDRAQCQSDPETELVPDTAVVPPSAVTSDTGGADGDGNTSHAPRRWVNHAKYNPSWEKRPELAGWLCRSSARPRYAHCLPKLAHVRRHGASRRHIRNATKAEEVRVEFRPPGSEKGGGTATAEAESETEETVCWTGDGAGEMADAAFEDGPAADDQRDCSADDPQKEVGGRPAPARRRLTYLSNWESVPELRAWLRRSPWDRRRPFCRWCRREVTAKLAHLRRHARCRLHRRARPPSGYSGVRSVEVGGEKRPVLTRERADAPEKAAADGGTEAVIEGPRQRAELGPFGTCVVCKHPLVIRLNIFRSRTRPSGRLVADMLSSLVLQPLEEGSSDLSVSEICTSCAALLDEADELQARLTAIEEDVRLKFSSPRPLARPTTPLWNSAGAPGDAGTEFVPAPADPTHDSESPAAETPAEIGDTATGQPVAFITVGESDREISRTVVRTETLENGDLVIYQEPADLVQSETIDAVSNCSPLLDEDMPQDVTAEPPSDDSQSAPEPRAPPVRRRRRRRSFDCAFCRSSFATSAALKRHWDAEHPHELQQCPLCPRRYLYTSSLKQHVRTHQPRRYTCEQCGKQFTAACDLKKHAIFAHSDVRKHQCNTCGRAFKLAWILGRHMRLVHDVTAR</sequence>
<dbReference type="GO" id="GO:0008270">
    <property type="term" value="F:zinc ion binding"/>
    <property type="evidence" value="ECO:0007669"/>
    <property type="project" value="UniProtKB-KW"/>
</dbReference>
<feature type="compositionally biased region" description="Basic and acidic residues" evidence="8">
    <location>
        <begin position="224"/>
        <end position="239"/>
    </location>
</feature>
<feature type="region of interest" description="Disordered" evidence="8">
    <location>
        <begin position="177"/>
        <end position="201"/>
    </location>
</feature>
<protein>
    <submittedName>
        <fullName evidence="10">Zinc finger and BTB domain-containing protein 24</fullName>
    </submittedName>
</protein>
<dbReference type="InterPro" id="IPR050527">
    <property type="entry name" value="Snail/Krueppel_Znf"/>
</dbReference>
<dbReference type="PANTHER" id="PTHR24388:SF104">
    <property type="entry name" value="AT-RICH BINDING PROTEIN-RELATED"/>
    <property type="match status" value="1"/>
</dbReference>
<accession>A0A6A4VEY7</accession>
<feature type="region of interest" description="Disordered" evidence="8">
    <location>
        <begin position="91"/>
        <end position="114"/>
    </location>
</feature>
<feature type="domain" description="C2H2-type" evidence="9">
    <location>
        <begin position="641"/>
        <end position="669"/>
    </location>
</feature>
<dbReference type="PROSITE" id="PS50157">
    <property type="entry name" value="ZINC_FINGER_C2H2_2"/>
    <property type="match status" value="4"/>
</dbReference>
<dbReference type="PROSITE" id="PS00028">
    <property type="entry name" value="ZINC_FINGER_C2H2_1"/>
    <property type="match status" value="3"/>
</dbReference>
<evidence type="ECO:0000259" key="9">
    <source>
        <dbReference type="PROSITE" id="PS50157"/>
    </source>
</evidence>
<evidence type="ECO:0000256" key="3">
    <source>
        <dbReference type="ARBA" id="ARBA00022771"/>
    </source>
</evidence>
<name>A0A6A4VEY7_AMPAM</name>
<dbReference type="OrthoDB" id="6360553at2759"/>
<feature type="compositionally biased region" description="Basic and acidic residues" evidence="8">
    <location>
        <begin position="1"/>
        <end position="16"/>
    </location>
</feature>
<dbReference type="GO" id="GO:0000981">
    <property type="term" value="F:DNA-binding transcription factor activity, RNA polymerase II-specific"/>
    <property type="evidence" value="ECO:0007669"/>
    <property type="project" value="TreeGrafter"/>
</dbReference>